<keyword evidence="2" id="KW-1185">Reference proteome</keyword>
<accession>A0AB40BUY7</accession>
<feature type="domain" description="Reverse transcriptase zinc-binding" evidence="1">
    <location>
        <begin position="65"/>
        <end position="147"/>
    </location>
</feature>
<dbReference type="Pfam" id="PF13966">
    <property type="entry name" value="zf-RVT"/>
    <property type="match status" value="1"/>
</dbReference>
<protein>
    <submittedName>
        <fullName evidence="3">Uncharacterized protein LOC120267678</fullName>
    </submittedName>
</protein>
<evidence type="ECO:0000313" key="3">
    <source>
        <dbReference type="RefSeq" id="XP_039131287.1"/>
    </source>
</evidence>
<organism evidence="2 3">
    <name type="scientific">Dioscorea cayennensis subsp. rotundata</name>
    <name type="common">White Guinea yam</name>
    <name type="synonym">Dioscorea rotundata</name>
    <dbReference type="NCBI Taxonomy" id="55577"/>
    <lineage>
        <taxon>Eukaryota</taxon>
        <taxon>Viridiplantae</taxon>
        <taxon>Streptophyta</taxon>
        <taxon>Embryophyta</taxon>
        <taxon>Tracheophyta</taxon>
        <taxon>Spermatophyta</taxon>
        <taxon>Magnoliopsida</taxon>
        <taxon>Liliopsida</taxon>
        <taxon>Dioscoreales</taxon>
        <taxon>Dioscoreaceae</taxon>
        <taxon>Dioscorea</taxon>
    </lineage>
</organism>
<dbReference type="AlphaFoldDB" id="A0AB40BUY7"/>
<evidence type="ECO:0000313" key="2">
    <source>
        <dbReference type="Proteomes" id="UP001515500"/>
    </source>
</evidence>
<dbReference type="Proteomes" id="UP001515500">
    <property type="component" value="Chromosome 8"/>
</dbReference>
<name>A0AB40BUY7_DIOCR</name>
<dbReference type="RefSeq" id="XP_039131287.1">
    <property type="nucleotide sequence ID" value="XM_039275353.1"/>
</dbReference>
<sequence>MDMDLVHLSISNLTLNDQWDFFSLNALFGLASEDLHPRLPNIDYNSDSHWVWDPKSNCSRIASAVYHHLNRLSSSSDGWIGWHLIWLIPIAPRLKNFIWMCFKGRLPTYAFLSNMGIGPDNPCVLCNLHRETIDHLFYHCPHALRVWAMINSLDNQCISFPEEFSTGSWLKDCSYSQHTQASIVAGAWFIWVSRCNIIFKNHCPNHSSVVHKAIAHVREFEWCIAQSQFVNSSDILFALEVALQISLDLNYHIKHIFSDHLDLFKIIMNPDLSVSWQFHPQISNVKFLLDMFGCPKLHSIPSAWMLPAINLASIGFNFHHLNLFLDGRDLPYWIMRSFKKLGFVF</sequence>
<gene>
    <name evidence="3" type="primary">LOC120267678</name>
</gene>
<dbReference type="GeneID" id="120267678"/>
<dbReference type="InterPro" id="IPR026960">
    <property type="entry name" value="RVT-Znf"/>
</dbReference>
<evidence type="ECO:0000259" key="1">
    <source>
        <dbReference type="Pfam" id="PF13966"/>
    </source>
</evidence>
<proteinExistence type="predicted"/>
<reference evidence="3" key="1">
    <citation type="submission" date="2025-08" db="UniProtKB">
        <authorList>
            <consortium name="RefSeq"/>
        </authorList>
    </citation>
    <scope>IDENTIFICATION</scope>
</reference>